<dbReference type="SUPFAM" id="SSF50022">
    <property type="entry name" value="ISP domain"/>
    <property type="match status" value="1"/>
</dbReference>
<evidence type="ECO:0000256" key="4">
    <source>
        <dbReference type="ARBA" id="ARBA00022723"/>
    </source>
</evidence>
<dbReference type="Pfam" id="PF03178">
    <property type="entry name" value="CPSF_A"/>
    <property type="match status" value="1"/>
</dbReference>
<dbReference type="Proteomes" id="UP000294003">
    <property type="component" value="Unassembled WGS sequence"/>
</dbReference>
<evidence type="ECO:0008006" key="15">
    <source>
        <dbReference type="Google" id="ProtNLM"/>
    </source>
</evidence>
<dbReference type="PROSITE" id="PS50879">
    <property type="entry name" value="RNASE_H_1"/>
    <property type="match status" value="1"/>
</dbReference>
<keyword evidence="14" id="KW-1185">Reference proteome</keyword>
<dbReference type="InterPro" id="IPR005805">
    <property type="entry name" value="Rieske_Fe-S_prot_C"/>
</dbReference>
<keyword evidence="4" id="KW-0479">Metal-binding</keyword>
<organism evidence="13 14">
    <name type="scientific">Monosporascus cannonballus</name>
    <dbReference type="NCBI Taxonomy" id="155416"/>
    <lineage>
        <taxon>Eukaryota</taxon>
        <taxon>Fungi</taxon>
        <taxon>Dikarya</taxon>
        <taxon>Ascomycota</taxon>
        <taxon>Pezizomycotina</taxon>
        <taxon>Sordariomycetes</taxon>
        <taxon>Xylariomycetidae</taxon>
        <taxon>Xylariales</taxon>
        <taxon>Xylariales incertae sedis</taxon>
        <taxon>Monosporascus</taxon>
    </lineage>
</organism>
<dbReference type="InterPro" id="IPR036922">
    <property type="entry name" value="Rieske_2Fe-2S_sf"/>
</dbReference>
<evidence type="ECO:0000259" key="12">
    <source>
        <dbReference type="PROSITE" id="PS51296"/>
    </source>
</evidence>
<dbReference type="InterPro" id="IPR012337">
    <property type="entry name" value="RNaseH-like_sf"/>
</dbReference>
<dbReference type="InterPro" id="IPR004871">
    <property type="entry name" value="RSE1/DDB1/CPSF1_C"/>
</dbReference>
<accession>A0ABY0HLM6</accession>
<evidence type="ECO:0000256" key="5">
    <source>
        <dbReference type="ARBA" id="ARBA00022989"/>
    </source>
</evidence>
<keyword evidence="10" id="KW-0539">Nucleus</keyword>
<evidence type="ECO:0000256" key="7">
    <source>
        <dbReference type="ARBA" id="ARBA00023014"/>
    </source>
</evidence>
<dbReference type="InterPro" id="IPR006317">
    <property type="entry name" value="Ubiquinol_cyt_c_Rdtase_Fe-S-su"/>
</dbReference>
<evidence type="ECO:0000256" key="8">
    <source>
        <dbReference type="ARBA" id="ARBA00023136"/>
    </source>
</evidence>
<dbReference type="NCBIfam" id="TIGR01416">
    <property type="entry name" value="Rieske_proteo"/>
    <property type="match status" value="1"/>
</dbReference>
<keyword evidence="6" id="KW-0408">Iron</keyword>
<dbReference type="InterPro" id="IPR011044">
    <property type="entry name" value="Quino_amine_DH_bsu"/>
</dbReference>
<dbReference type="CDD" id="cd03470">
    <property type="entry name" value="Rieske_cytochrome_bc1"/>
    <property type="match status" value="1"/>
</dbReference>
<evidence type="ECO:0000259" key="11">
    <source>
        <dbReference type="PROSITE" id="PS50879"/>
    </source>
</evidence>
<keyword evidence="7" id="KW-0411">Iron-sulfur</keyword>
<dbReference type="InterPro" id="IPR037008">
    <property type="entry name" value="bc1_Rieske_TM_sf"/>
</dbReference>
<reference evidence="13 14" key="1">
    <citation type="submission" date="2018-06" db="EMBL/GenBank/DDBJ databases">
        <title>Complete Genomes of Monosporascus.</title>
        <authorList>
            <person name="Robinson A.J."/>
            <person name="Natvig D.O."/>
        </authorList>
    </citation>
    <scope>NUCLEOTIDE SEQUENCE [LARGE SCALE GENOMIC DNA]</scope>
    <source>
        <strain evidence="13 14">CBS 609.92</strain>
    </source>
</reference>
<dbReference type="InterPro" id="IPR015943">
    <property type="entry name" value="WD40/YVTN_repeat-like_dom_sf"/>
</dbReference>
<comment type="caution">
    <text evidence="13">The sequence shown here is derived from an EMBL/GenBank/DDBJ whole genome shotgun (WGS) entry which is preliminary data.</text>
</comment>
<dbReference type="PRINTS" id="PR00162">
    <property type="entry name" value="RIESKE"/>
</dbReference>
<evidence type="ECO:0000256" key="9">
    <source>
        <dbReference type="ARBA" id="ARBA00023157"/>
    </source>
</evidence>
<evidence type="ECO:0000256" key="3">
    <source>
        <dbReference type="ARBA" id="ARBA00022714"/>
    </source>
</evidence>
<dbReference type="PROSITE" id="PS51296">
    <property type="entry name" value="RIESKE"/>
    <property type="match status" value="1"/>
</dbReference>
<dbReference type="CDD" id="cd13934">
    <property type="entry name" value="RNase_H_Dikarya_like"/>
    <property type="match status" value="1"/>
</dbReference>
<feature type="domain" description="RNase H type-1" evidence="11">
    <location>
        <begin position="44"/>
        <end position="218"/>
    </location>
</feature>
<proteinExistence type="predicted"/>
<dbReference type="InterPro" id="IPR004192">
    <property type="entry name" value="Rieske_TM"/>
</dbReference>
<dbReference type="SUPFAM" id="SSF81502">
    <property type="entry name" value="ISP transmembrane anchor"/>
    <property type="match status" value="1"/>
</dbReference>
<dbReference type="InterPro" id="IPR002156">
    <property type="entry name" value="RNaseH_domain"/>
</dbReference>
<comment type="subcellular location">
    <subcellularLocation>
        <location evidence="1">Nucleus</location>
    </subcellularLocation>
</comment>
<sequence>MNRPYYLASGGDEDNLEVVGFNSVHVRCPVASPEACPCGRYACHLDSMIVAVDGACPGNGSDLAIRSACGVYFGPEDDDDPRNMALRVPDEPGMLHTSQRAELWAAIAALWASDKYAESGGQWPCEVPKGCKTPCRISHLVINSDSAYLVNSMTGAINKWKTNGWLTTQKTAVANRDLWELLLKRVAYLDKLGVTVDWWLVPRKENEDADWLANAGLERNINLFPGEHECLILAKANRLEIWKLQDTGALALTGTRAVNGTISMLQKLRPRDAETDLLFVGTDRFHYFTVGFDASTQSLETIDSFFDINEKHMRDSQSQDKCIVDPTGRFMVVLLWEGVLNVLRMHTTKSKKQNIEWMDQIRISELFIKSATFLHAETGHPKLALLYQTRTDVPDSKLVTYRLTADDKNTQVSRFEARDKIDQEDIEDPGAAMLIPVGKGEEDQKRYIIRNAEHARAQMGGLIVVGETRLVYYDDAAKKRVDVPLKEASIFVAWAEYDVSHYFIADDYGNLWLLEILLDGAIVTGMEMTKIGMTSRATSLVYLDFTIMDMGNREGEGQTTNEYSSGQARIVTGSGVHKDGSLRSVRSGVGLEDIGVVADMENIRALFPVGSAGSPKHDTLIVSFLTETRAFAFSPSGEVEEVEDYKGMSLGDQTLLAQNLPNDRLLQITPSGVYVIDAESGVRITTWRPVQGQITNASANNEWILLSVDGKTLLSLQIEPDLAQVEYNDLEDKDQVACIHLPPHYPSIGVVGFWKSGSISIVDLKTLQPLQGETLRRRDDSASVPRDIVLAQVLPPQLAGPTLFVSMEDGFVITFNVSKTDFSLSGRKSVVLGTRHARLHLLPRDGGVYNVFSTSEHPSLIYGQEGRIVYSAVTAEDATCVCLFDTEAFPDSIVVATEKELKISVIDSERRTHVQSLPMGETIRRIAHSRNERVFGLGCIKRQVIENEEIVTSSFRLVDEVIFKNLGRDFVLDGSPLEMVEAIIRAELPDSYGNRVERFLVGTSFLDEGHTNIAPQENLRGRILVLGIDSERMPYLITSRSLKGACRSLAVIDDKIVAALAKTVVVYSYNEITTTTADLKKIASYRPSTYPVDLAVHGNLIAVADLMKSMALVEFTPAADGNPARLSEVARHYQATWATAICHVDEQSWLEADAQGNLMVLRRNQGGVTLEDKRRMEITSEMNLGEMVNKIRKVTVEASPNAIVVPRAFLGTVEGGVYMFGTIAAQYQDLLIRFQTRLADVVETTGNILFSQYRSFRNEERESDGPFRFVDGELLERFLDVDEETQREIVEGLGPDVEAMRNLVEELKRSTACRVSSATRALSTTPQRLADDTAYSTPFKGETKGSNIPNFGKYMGGNYNSNLIFQYFMVGTMGAITAAGAKATVQEFLKNMSASADVLAMAKVEVDLNAIPEGKNVIIKWRGKPVFIRHRTEAEIEEANKVEVSSLRDPQADEDRVQKPEWLVMLGVCTHLGCVPIGEAGDYGGWFCPCHGSHYDISGRIRKGPAPLNLEIPQYDFPEEGKLIIG</sequence>
<keyword evidence="2" id="KW-0812">Transmembrane</keyword>
<keyword evidence="9" id="KW-1015">Disulfide bond</keyword>
<dbReference type="InterPro" id="IPR018846">
    <property type="entry name" value="Beta-prop_RSE1/DDB1/CPSF1_1st"/>
</dbReference>
<dbReference type="InterPro" id="IPR036397">
    <property type="entry name" value="RNaseH_sf"/>
</dbReference>
<dbReference type="InterPro" id="IPR017941">
    <property type="entry name" value="Rieske_2Fe-2S"/>
</dbReference>
<evidence type="ECO:0000256" key="6">
    <source>
        <dbReference type="ARBA" id="ARBA00023004"/>
    </source>
</evidence>
<evidence type="ECO:0000313" key="14">
    <source>
        <dbReference type="Proteomes" id="UP000294003"/>
    </source>
</evidence>
<dbReference type="SUPFAM" id="SSF53098">
    <property type="entry name" value="Ribonuclease H-like"/>
    <property type="match status" value="1"/>
</dbReference>
<dbReference type="EMBL" id="QJNS01000001">
    <property type="protein sequence ID" value="RYO95456.1"/>
    <property type="molecule type" value="Genomic_DNA"/>
</dbReference>
<keyword evidence="5" id="KW-1133">Transmembrane helix</keyword>
<feature type="domain" description="Rieske" evidence="12">
    <location>
        <begin position="1429"/>
        <end position="1524"/>
    </location>
</feature>
<keyword evidence="8" id="KW-0472">Membrane</keyword>
<dbReference type="Pfam" id="PF23726">
    <property type="entry name" value="Beta-prop_RSE1_2nd"/>
    <property type="match status" value="1"/>
</dbReference>
<dbReference type="Pfam" id="PF00075">
    <property type="entry name" value="RNase_H"/>
    <property type="match status" value="1"/>
</dbReference>
<dbReference type="Pfam" id="PF00355">
    <property type="entry name" value="Rieske"/>
    <property type="match status" value="1"/>
</dbReference>
<dbReference type="PANTHER" id="PTHR10644">
    <property type="entry name" value="DNA REPAIR/RNA PROCESSING CPSF FAMILY"/>
    <property type="match status" value="1"/>
</dbReference>
<evidence type="ECO:0000256" key="1">
    <source>
        <dbReference type="ARBA" id="ARBA00004123"/>
    </source>
</evidence>
<dbReference type="Gene3D" id="3.30.420.10">
    <property type="entry name" value="Ribonuclease H-like superfamily/Ribonuclease H"/>
    <property type="match status" value="1"/>
</dbReference>
<dbReference type="Gene3D" id="1.10.150.910">
    <property type="match status" value="1"/>
</dbReference>
<dbReference type="SUPFAM" id="SSF50969">
    <property type="entry name" value="YVTN repeat-like/Quinoprotein amine dehydrogenase"/>
    <property type="match status" value="1"/>
</dbReference>
<keyword evidence="3" id="KW-0001">2Fe-2S</keyword>
<dbReference type="InterPro" id="IPR058543">
    <property type="entry name" value="Beta-prop_RSE1/DDB1/CPSF1_2nd"/>
</dbReference>
<dbReference type="Pfam" id="PF02921">
    <property type="entry name" value="UCR_TM"/>
    <property type="match status" value="1"/>
</dbReference>
<evidence type="ECO:0000256" key="10">
    <source>
        <dbReference type="ARBA" id="ARBA00023242"/>
    </source>
</evidence>
<protein>
    <recommendedName>
        <fullName evidence="15">Rieske domain-containing protein</fullName>
    </recommendedName>
</protein>
<evidence type="ECO:0000313" key="13">
    <source>
        <dbReference type="EMBL" id="RYO95456.1"/>
    </source>
</evidence>
<dbReference type="Pfam" id="PF10433">
    <property type="entry name" value="Beta-prop_RSE1_1st"/>
    <property type="match status" value="1"/>
</dbReference>
<gene>
    <name evidence="13" type="ORF">DL762_000018</name>
</gene>
<dbReference type="Gene3D" id="2.102.10.10">
    <property type="entry name" value="Rieske [2Fe-2S] iron-sulphur domain"/>
    <property type="match status" value="1"/>
</dbReference>
<dbReference type="Gene3D" id="2.130.10.10">
    <property type="entry name" value="YVTN repeat-like/Quinoprotein amine dehydrogenase"/>
    <property type="match status" value="2"/>
</dbReference>
<dbReference type="Gene3D" id="1.20.5.270">
    <property type="entry name" value="Ubiquinol cytochrome reductase, transmembrane domain"/>
    <property type="match status" value="1"/>
</dbReference>
<name>A0ABY0HLM6_9PEZI</name>
<dbReference type="InterPro" id="IPR050358">
    <property type="entry name" value="RSE1/DDB1/CFT1"/>
</dbReference>
<evidence type="ECO:0000256" key="2">
    <source>
        <dbReference type="ARBA" id="ARBA00022692"/>
    </source>
</evidence>